<protein>
    <submittedName>
        <fullName evidence="1">Uncharacterized protein</fullName>
    </submittedName>
</protein>
<organism evidence="1 2">
    <name type="scientific">Phytophthora rubi</name>
    <dbReference type="NCBI Taxonomy" id="129364"/>
    <lineage>
        <taxon>Eukaryota</taxon>
        <taxon>Sar</taxon>
        <taxon>Stramenopiles</taxon>
        <taxon>Oomycota</taxon>
        <taxon>Peronosporomycetes</taxon>
        <taxon>Peronosporales</taxon>
        <taxon>Peronosporaceae</taxon>
        <taxon>Phytophthora</taxon>
    </lineage>
</organism>
<dbReference type="EMBL" id="QXFU01007187">
    <property type="protein sequence ID" value="KAE8959062.1"/>
    <property type="molecule type" value="Genomic_DNA"/>
</dbReference>
<evidence type="ECO:0000313" key="2">
    <source>
        <dbReference type="Proteomes" id="UP000435112"/>
    </source>
</evidence>
<gene>
    <name evidence="1" type="ORF">PR002_g30661</name>
</gene>
<dbReference type="Proteomes" id="UP000435112">
    <property type="component" value="Unassembled WGS sequence"/>
</dbReference>
<dbReference type="AlphaFoldDB" id="A0A6A3GNS4"/>
<comment type="caution">
    <text evidence="1">The sequence shown here is derived from an EMBL/GenBank/DDBJ whole genome shotgun (WGS) entry which is preliminary data.</text>
</comment>
<proteinExistence type="predicted"/>
<name>A0A6A3GNS4_9STRA</name>
<sequence>MGMQIGTCLESAVDLDLLPLHFLIPLAHSSIQLALETVSFLPKTSDATLERSLTTLVRCVPLFGEGLHLSDLCLQTTSQGRWWSGPYVGEVGHRCNLDFKILYTSTELLECGLRRRSQPIKLDLESIGLGRLYLQILHLHVARNQEGVRQLQLLKQGSITILAEADEGLGRRLRSAQTLMEIACVPQRRRVSALKFDVLILELLGFLILIKAPFNPLDRSLNRLKRRADCGEVSMGMFDGHGGSTSRLRADTTPNRLCSGRGGLGSFIADGYDREKVELGVRIVIAARVRIGYRRRVRQKNIEGSIFVT</sequence>
<reference evidence="1 2" key="1">
    <citation type="submission" date="2018-09" db="EMBL/GenBank/DDBJ databases">
        <title>Genomic investigation of the strawberry pathogen Phytophthora fragariae indicates pathogenicity is determined by transcriptional variation in three key races.</title>
        <authorList>
            <person name="Adams T.M."/>
            <person name="Armitage A.D."/>
            <person name="Sobczyk M.K."/>
            <person name="Bates H.J."/>
            <person name="Dunwell J.M."/>
            <person name="Nellist C.F."/>
            <person name="Harrison R.J."/>
        </authorList>
    </citation>
    <scope>NUCLEOTIDE SEQUENCE [LARGE SCALE GENOMIC DNA]</scope>
    <source>
        <strain evidence="1 2">SCRP324</strain>
    </source>
</reference>
<evidence type="ECO:0000313" key="1">
    <source>
        <dbReference type="EMBL" id="KAE8959062.1"/>
    </source>
</evidence>
<accession>A0A6A3GNS4</accession>